<dbReference type="EMBL" id="CAAGRJ010040209">
    <property type="protein sequence ID" value="VFV47239.1"/>
    <property type="molecule type" value="Genomic_DNA"/>
</dbReference>
<dbReference type="AlphaFoldDB" id="A0A485PT90"/>
<evidence type="ECO:0000256" key="1">
    <source>
        <dbReference type="SAM" id="MobiDB-lite"/>
    </source>
</evidence>
<gene>
    <name evidence="2" type="ORF">LYPA_23C014135</name>
</gene>
<reference evidence="2 3" key="1">
    <citation type="submission" date="2019-01" db="EMBL/GenBank/DDBJ databases">
        <authorList>
            <person name="Alioto T."/>
            <person name="Alioto T."/>
        </authorList>
    </citation>
    <scope>NUCLEOTIDE SEQUENCE [LARGE SCALE GENOMIC DNA]</scope>
</reference>
<accession>A0A485PT90</accession>
<keyword evidence="3" id="KW-1185">Reference proteome</keyword>
<feature type="compositionally biased region" description="Acidic residues" evidence="1">
    <location>
        <begin position="37"/>
        <end position="50"/>
    </location>
</feature>
<protein>
    <submittedName>
        <fullName evidence="2">Uncharacterized protein</fullName>
    </submittedName>
</protein>
<feature type="region of interest" description="Disordered" evidence="1">
    <location>
        <begin position="34"/>
        <end position="57"/>
    </location>
</feature>
<evidence type="ECO:0000313" key="2">
    <source>
        <dbReference type="EMBL" id="VFV47239.1"/>
    </source>
</evidence>
<sequence>MGLEVNEDDIQKLVKEHGQELTTNELMDLHHGQQQEVMEEISSAEEEENKAEDSLTSNEIREMCKMWETVQNFVEKHHPNKAVAV</sequence>
<proteinExistence type="predicted"/>
<dbReference type="Proteomes" id="UP000386466">
    <property type="component" value="Unassembled WGS sequence"/>
</dbReference>
<organism evidence="2 3">
    <name type="scientific">Lynx pardinus</name>
    <name type="common">Iberian lynx</name>
    <name type="synonym">Felis pardina</name>
    <dbReference type="NCBI Taxonomy" id="191816"/>
    <lineage>
        <taxon>Eukaryota</taxon>
        <taxon>Metazoa</taxon>
        <taxon>Chordata</taxon>
        <taxon>Craniata</taxon>
        <taxon>Vertebrata</taxon>
        <taxon>Euteleostomi</taxon>
        <taxon>Mammalia</taxon>
        <taxon>Eutheria</taxon>
        <taxon>Laurasiatheria</taxon>
        <taxon>Carnivora</taxon>
        <taxon>Feliformia</taxon>
        <taxon>Felidae</taxon>
        <taxon>Felinae</taxon>
        <taxon>Lynx</taxon>
    </lineage>
</organism>
<name>A0A485PT90_LYNPA</name>
<evidence type="ECO:0000313" key="3">
    <source>
        <dbReference type="Proteomes" id="UP000386466"/>
    </source>
</evidence>